<dbReference type="RefSeq" id="WP_345138584.1">
    <property type="nucleotide sequence ID" value="NZ_BAABDU010000001.1"/>
</dbReference>
<sequence length="61" mass="6261">MLKKILRLGGAQELTKKELKAVNGGVTEVCAKALISGEAILKNGACPPEYPLAGGGCCFSL</sequence>
<protein>
    <recommendedName>
        <fullName evidence="3">Bacteriocin-like protein</fullName>
    </recommendedName>
</protein>
<keyword evidence="2" id="KW-1185">Reference proteome</keyword>
<proteinExistence type="predicted"/>
<evidence type="ECO:0000313" key="2">
    <source>
        <dbReference type="Proteomes" id="UP001500748"/>
    </source>
</evidence>
<evidence type="ECO:0000313" key="1">
    <source>
        <dbReference type="EMBL" id="GAA3754435.1"/>
    </source>
</evidence>
<comment type="caution">
    <text evidence="1">The sequence shown here is derived from an EMBL/GenBank/DDBJ whole genome shotgun (WGS) entry which is preliminary data.</text>
</comment>
<reference evidence="2" key="1">
    <citation type="journal article" date="2019" name="Int. J. Syst. Evol. Microbiol.">
        <title>The Global Catalogue of Microorganisms (GCM) 10K type strain sequencing project: providing services to taxonomists for standard genome sequencing and annotation.</title>
        <authorList>
            <consortium name="The Broad Institute Genomics Platform"/>
            <consortium name="The Broad Institute Genome Sequencing Center for Infectious Disease"/>
            <person name="Wu L."/>
            <person name="Ma J."/>
        </authorList>
    </citation>
    <scope>NUCLEOTIDE SEQUENCE [LARGE SCALE GENOMIC DNA]</scope>
    <source>
        <strain evidence="2">JCM 17337</strain>
    </source>
</reference>
<dbReference type="InterPro" id="IPR010133">
    <property type="entry name" value="Bacteriocin_signal_seq"/>
</dbReference>
<name>A0ABP7G3U9_9FLAO</name>
<dbReference type="EMBL" id="BAABDU010000001">
    <property type="protein sequence ID" value="GAA3754435.1"/>
    <property type="molecule type" value="Genomic_DNA"/>
</dbReference>
<gene>
    <name evidence="1" type="ORF">GCM10022423_00250</name>
</gene>
<organism evidence="1 2">
    <name type="scientific">Flavobacterium ginsengiterrae</name>
    <dbReference type="NCBI Taxonomy" id="871695"/>
    <lineage>
        <taxon>Bacteria</taxon>
        <taxon>Pseudomonadati</taxon>
        <taxon>Bacteroidota</taxon>
        <taxon>Flavobacteriia</taxon>
        <taxon>Flavobacteriales</taxon>
        <taxon>Flavobacteriaceae</taxon>
        <taxon>Flavobacterium</taxon>
    </lineage>
</organism>
<evidence type="ECO:0008006" key="3">
    <source>
        <dbReference type="Google" id="ProtNLM"/>
    </source>
</evidence>
<dbReference type="Proteomes" id="UP001500748">
    <property type="component" value="Unassembled WGS sequence"/>
</dbReference>
<dbReference type="NCBIfam" id="TIGR01847">
    <property type="entry name" value="bacteriocin_sig"/>
    <property type="match status" value="1"/>
</dbReference>
<accession>A0ABP7G3U9</accession>